<accession>A0AAD5N1I5</accession>
<keyword evidence="3" id="KW-1185">Reference proteome</keyword>
<evidence type="ECO:0000256" key="1">
    <source>
        <dbReference type="SAM" id="MobiDB-lite"/>
    </source>
</evidence>
<sequence length="50" mass="5462">MLTNNAKGEIGDETDDSMEDNTFVKDTGSSKALSPKTLLIDDDKQVFKPT</sequence>
<protein>
    <submittedName>
        <fullName evidence="2">Uncharacterized protein</fullName>
    </submittedName>
</protein>
<gene>
    <name evidence="2" type="ORF">KIN20_018010</name>
</gene>
<organism evidence="2 3">
    <name type="scientific">Parelaphostrongylus tenuis</name>
    <name type="common">Meningeal worm</name>
    <dbReference type="NCBI Taxonomy" id="148309"/>
    <lineage>
        <taxon>Eukaryota</taxon>
        <taxon>Metazoa</taxon>
        <taxon>Ecdysozoa</taxon>
        <taxon>Nematoda</taxon>
        <taxon>Chromadorea</taxon>
        <taxon>Rhabditida</taxon>
        <taxon>Rhabditina</taxon>
        <taxon>Rhabditomorpha</taxon>
        <taxon>Strongyloidea</taxon>
        <taxon>Metastrongylidae</taxon>
        <taxon>Parelaphostrongylus</taxon>
    </lineage>
</organism>
<evidence type="ECO:0000313" key="2">
    <source>
        <dbReference type="EMBL" id="KAJ1359317.1"/>
    </source>
</evidence>
<name>A0AAD5N1I5_PARTN</name>
<dbReference type="Proteomes" id="UP001196413">
    <property type="component" value="Unassembled WGS sequence"/>
</dbReference>
<feature type="compositionally biased region" description="Basic and acidic residues" evidence="1">
    <location>
        <begin position="39"/>
        <end position="50"/>
    </location>
</feature>
<dbReference type="AlphaFoldDB" id="A0AAD5N1I5"/>
<proteinExistence type="predicted"/>
<comment type="caution">
    <text evidence="2">The sequence shown here is derived from an EMBL/GenBank/DDBJ whole genome shotgun (WGS) entry which is preliminary data.</text>
</comment>
<evidence type="ECO:0000313" key="3">
    <source>
        <dbReference type="Proteomes" id="UP001196413"/>
    </source>
</evidence>
<feature type="region of interest" description="Disordered" evidence="1">
    <location>
        <begin position="1"/>
        <end position="50"/>
    </location>
</feature>
<dbReference type="EMBL" id="JAHQIW010003596">
    <property type="protein sequence ID" value="KAJ1359317.1"/>
    <property type="molecule type" value="Genomic_DNA"/>
</dbReference>
<reference evidence="2" key="1">
    <citation type="submission" date="2021-06" db="EMBL/GenBank/DDBJ databases">
        <title>Parelaphostrongylus tenuis whole genome reference sequence.</title>
        <authorList>
            <person name="Garwood T.J."/>
            <person name="Larsen P.A."/>
            <person name="Fountain-Jones N.M."/>
            <person name="Garbe J.R."/>
            <person name="Macchietto M.G."/>
            <person name="Kania S.A."/>
            <person name="Gerhold R.W."/>
            <person name="Richards J.E."/>
            <person name="Wolf T.M."/>
        </authorList>
    </citation>
    <scope>NUCLEOTIDE SEQUENCE</scope>
    <source>
        <strain evidence="2">MNPRO001-30</strain>
        <tissue evidence="2">Meninges</tissue>
    </source>
</reference>